<comment type="subcellular location">
    <subcellularLocation>
        <location evidence="1">Nucleus</location>
    </subcellularLocation>
</comment>
<dbReference type="SUPFAM" id="SSF50729">
    <property type="entry name" value="PH domain-like"/>
    <property type="match status" value="1"/>
</dbReference>
<evidence type="ECO:0000256" key="1">
    <source>
        <dbReference type="ARBA" id="ARBA00004123"/>
    </source>
</evidence>
<protein>
    <recommendedName>
        <fullName evidence="4">RanBD1 domain-containing protein</fullName>
    </recommendedName>
</protein>
<proteinExistence type="predicted"/>
<feature type="compositionally biased region" description="Basic and acidic residues" evidence="3">
    <location>
        <begin position="111"/>
        <end position="128"/>
    </location>
</feature>
<evidence type="ECO:0000256" key="3">
    <source>
        <dbReference type="SAM" id="MobiDB-lite"/>
    </source>
</evidence>
<evidence type="ECO:0000259" key="4">
    <source>
        <dbReference type="PROSITE" id="PS50196"/>
    </source>
</evidence>
<reference evidence="5" key="1">
    <citation type="journal article" date="2020" name="bioRxiv">
        <title>Whole genome comparisons of ergot fungi reveals the divergence and evolution of species within the genus Claviceps are the result of varying mechanisms driving genome evolution and host range expansion.</title>
        <authorList>
            <person name="Wyka S.A."/>
            <person name="Mondo S.J."/>
            <person name="Liu M."/>
            <person name="Dettman J."/>
            <person name="Nalam V."/>
            <person name="Broders K.D."/>
        </authorList>
    </citation>
    <scope>NUCLEOTIDE SEQUENCE</scope>
    <source>
        <strain evidence="5">CCC 489</strain>
    </source>
</reference>
<dbReference type="EMBL" id="SRPY01000168">
    <property type="protein sequence ID" value="KAG5927611.1"/>
    <property type="molecule type" value="Genomic_DNA"/>
</dbReference>
<feature type="compositionally biased region" description="Basic and acidic residues" evidence="3">
    <location>
        <begin position="138"/>
        <end position="160"/>
    </location>
</feature>
<dbReference type="Gene3D" id="2.30.29.30">
    <property type="entry name" value="Pleckstrin-homology domain (PH domain)/Phosphotyrosine-binding domain (PTB)"/>
    <property type="match status" value="1"/>
</dbReference>
<evidence type="ECO:0000256" key="2">
    <source>
        <dbReference type="ARBA" id="ARBA00023242"/>
    </source>
</evidence>
<keyword evidence="2" id="KW-0539">Nucleus</keyword>
<dbReference type="GO" id="GO:0005634">
    <property type="term" value="C:nucleus"/>
    <property type="evidence" value="ECO:0007669"/>
    <property type="project" value="UniProtKB-SubCell"/>
</dbReference>
<dbReference type="Proteomes" id="UP000811619">
    <property type="component" value="Unassembled WGS sequence"/>
</dbReference>
<name>A0A8K0J8R5_9HYPO</name>
<dbReference type="PROSITE" id="PS50196">
    <property type="entry name" value="RANBD1"/>
    <property type="match status" value="1"/>
</dbReference>
<dbReference type="AlphaFoldDB" id="A0A8K0J8R5"/>
<comment type="caution">
    <text evidence="5">The sequence shown here is derived from an EMBL/GenBank/DDBJ whole genome shotgun (WGS) entry which is preliminary data.</text>
</comment>
<dbReference type="OrthoDB" id="185618at2759"/>
<evidence type="ECO:0000313" key="5">
    <source>
        <dbReference type="EMBL" id="KAG5927611.1"/>
    </source>
</evidence>
<dbReference type="InterPro" id="IPR011993">
    <property type="entry name" value="PH-like_dom_sf"/>
</dbReference>
<keyword evidence="6" id="KW-1185">Reference proteome</keyword>
<evidence type="ECO:0000313" key="6">
    <source>
        <dbReference type="Proteomes" id="UP000811619"/>
    </source>
</evidence>
<dbReference type="InterPro" id="IPR045255">
    <property type="entry name" value="RanBP1-like"/>
</dbReference>
<dbReference type="PANTHER" id="PTHR23138:SF142">
    <property type="entry name" value="RAN-BINDING PROTEIN 3B-RELATED"/>
    <property type="match status" value="1"/>
</dbReference>
<feature type="compositionally biased region" description="Basic and acidic residues" evidence="3">
    <location>
        <begin position="47"/>
        <end position="57"/>
    </location>
</feature>
<dbReference type="SMART" id="SM00160">
    <property type="entry name" value="RanBD"/>
    <property type="match status" value="1"/>
</dbReference>
<feature type="region of interest" description="Disordered" evidence="3">
    <location>
        <begin position="184"/>
        <end position="343"/>
    </location>
</feature>
<sequence>MADDVQRTGTNPKNEPAQAATAEDAETRATRQELKQSSLSDELSDTGEERNHDKDRPATPSLCVPETQKDELKEQISSPKKKRSYDQLEESQGPQEDDLTDVASSKSANSRTERDEPEKKRYREKKSSDTTQVTPLLETKDEKADEKQHDLNTESEKTPRDVPSLSFANSVFGQLASKASGFASLQPSQRKGFSSAASKSSSFNPVPSTLASEPRSGMLGHQPPTTVPKLSFTSSSGASPFAGLSSKTNGFGSIGFGLPSALSGSKPLGSFVSSGMKAAQNDKAARPFGAPDSDAGEDDDEDDEDDEDGEDEEDGEDGESEGQLHDKIRRASPDKDGDDKKRLKLQKIEVDDGEAGEITVLSVRAKMFSLDKQSGWKERGAGMLKINVPHACVEFDYYGAVIPGSFDASGLYADEKTNGVCESKVARLILRQDQTHRVILNTAILPAMEFQEKSSLKSVGILFTAFEGNGTKPVSITVRMSAASAKQFLNEIHSIQRELRGH</sequence>
<dbReference type="InterPro" id="IPR000156">
    <property type="entry name" value="Ran_bind_dom"/>
</dbReference>
<feature type="region of interest" description="Disordered" evidence="3">
    <location>
        <begin position="1"/>
        <end position="165"/>
    </location>
</feature>
<accession>A0A8K0J8R5</accession>
<feature type="compositionally biased region" description="Basic and acidic residues" evidence="3">
    <location>
        <begin position="322"/>
        <end position="343"/>
    </location>
</feature>
<feature type="compositionally biased region" description="Basic and acidic residues" evidence="3">
    <location>
        <begin position="25"/>
        <end position="34"/>
    </location>
</feature>
<feature type="domain" description="RanBD1" evidence="4">
    <location>
        <begin position="333"/>
        <end position="480"/>
    </location>
</feature>
<organism evidence="5 6">
    <name type="scientific">Claviceps africana</name>
    <dbReference type="NCBI Taxonomy" id="83212"/>
    <lineage>
        <taxon>Eukaryota</taxon>
        <taxon>Fungi</taxon>
        <taxon>Dikarya</taxon>
        <taxon>Ascomycota</taxon>
        <taxon>Pezizomycotina</taxon>
        <taxon>Sordariomycetes</taxon>
        <taxon>Hypocreomycetidae</taxon>
        <taxon>Hypocreales</taxon>
        <taxon>Clavicipitaceae</taxon>
        <taxon>Claviceps</taxon>
    </lineage>
</organism>
<feature type="compositionally biased region" description="Acidic residues" evidence="3">
    <location>
        <begin position="294"/>
        <end position="320"/>
    </location>
</feature>
<gene>
    <name evidence="5" type="ORF">E4U42_002031</name>
</gene>
<dbReference type="PANTHER" id="PTHR23138">
    <property type="entry name" value="RAN BINDING PROTEIN"/>
    <property type="match status" value="1"/>
</dbReference>